<dbReference type="AlphaFoldDB" id="A0A1G6CFR5"/>
<dbReference type="InterPro" id="IPR053745">
    <property type="entry name" value="Viral_Tail_Comp_sf"/>
</dbReference>
<dbReference type="OrthoDB" id="7630456at2"/>
<dbReference type="Gene3D" id="3.30.2000.30">
    <property type="match status" value="1"/>
</dbReference>
<accession>A0A1G6CFR5</accession>
<dbReference type="STRING" id="665467.SAMN02982931_02422"/>
<dbReference type="EMBL" id="FMXQ01000004">
    <property type="protein sequence ID" value="SDB31582.1"/>
    <property type="molecule type" value="Genomic_DNA"/>
</dbReference>
<gene>
    <name evidence="1" type="ORF">SAMN02982931_02422</name>
</gene>
<dbReference type="Pfam" id="PF11367">
    <property type="entry name" value="Tail_completion_gp17"/>
    <property type="match status" value="1"/>
</dbReference>
<evidence type="ECO:0000313" key="2">
    <source>
        <dbReference type="Proteomes" id="UP000199071"/>
    </source>
</evidence>
<dbReference type="Proteomes" id="UP000199071">
    <property type="component" value="Unassembled WGS sequence"/>
</dbReference>
<organism evidence="1 2">
    <name type="scientific">Bauldia litoralis</name>
    <dbReference type="NCBI Taxonomy" id="665467"/>
    <lineage>
        <taxon>Bacteria</taxon>
        <taxon>Pseudomonadati</taxon>
        <taxon>Pseudomonadota</taxon>
        <taxon>Alphaproteobacteria</taxon>
        <taxon>Hyphomicrobiales</taxon>
        <taxon>Kaistiaceae</taxon>
        <taxon>Bauldia</taxon>
    </lineage>
</organism>
<proteinExistence type="predicted"/>
<name>A0A1G6CFR5_9HYPH</name>
<dbReference type="InterPro" id="IPR021508">
    <property type="entry name" value="Gp17-like"/>
</dbReference>
<evidence type="ECO:0000313" key="1">
    <source>
        <dbReference type="EMBL" id="SDB31582.1"/>
    </source>
</evidence>
<evidence type="ECO:0008006" key="3">
    <source>
        <dbReference type="Google" id="ProtNLM"/>
    </source>
</evidence>
<reference evidence="1 2" key="1">
    <citation type="submission" date="2016-10" db="EMBL/GenBank/DDBJ databases">
        <authorList>
            <person name="de Groot N.N."/>
        </authorList>
    </citation>
    <scope>NUCLEOTIDE SEQUENCE [LARGE SCALE GENOMIC DNA]</scope>
    <source>
        <strain evidence="1 2">ATCC 35022</strain>
    </source>
</reference>
<protein>
    <recommendedName>
        <fullName evidence="3">DUF3168 domain-containing protein</fullName>
    </recommendedName>
</protein>
<sequence>MTHPALALQKAVFAALVADGDVGAVLGDRIHDAPPRNATFPYASFGEARASDWSTGTEAGTEHRLTLQVWSRERGKAECWRALEAIRAALDDAALTLDGHALVNLRFEAAETRRERDGITWRGVARFRAVTEPA</sequence>
<dbReference type="RefSeq" id="WP_090876668.1">
    <property type="nucleotide sequence ID" value="NZ_FMXQ01000004.1"/>
</dbReference>
<keyword evidence="2" id="KW-1185">Reference proteome</keyword>